<evidence type="ECO:0000313" key="2">
    <source>
        <dbReference type="EMBL" id="AFV10781.1"/>
    </source>
</evidence>
<dbReference type="InterPro" id="IPR001173">
    <property type="entry name" value="Glyco_trans_2-like"/>
</dbReference>
<dbReference type="EC" id="2.4.1.83" evidence="2"/>
<dbReference type="SUPFAM" id="SSF53448">
    <property type="entry name" value="Nucleotide-diphospho-sugar transferases"/>
    <property type="match status" value="1"/>
</dbReference>
<organism evidence="2 3">
    <name type="scientific">Thermacetogenium phaeum (strain ATCC BAA-254 / DSM 26808 / PB)</name>
    <dbReference type="NCBI Taxonomy" id="1089553"/>
    <lineage>
        <taxon>Bacteria</taxon>
        <taxon>Bacillati</taxon>
        <taxon>Bacillota</taxon>
        <taxon>Clostridia</taxon>
        <taxon>Thermoanaerobacterales</taxon>
        <taxon>Thermoanaerobacteraceae</taxon>
        <taxon>Thermacetogenium</taxon>
    </lineage>
</organism>
<keyword evidence="2" id="KW-0808">Transferase</keyword>
<dbReference type="RefSeq" id="WP_015049699.1">
    <property type="nucleotide sequence ID" value="NC_018870.1"/>
</dbReference>
<dbReference type="Pfam" id="PF00535">
    <property type="entry name" value="Glycos_transf_2"/>
    <property type="match status" value="1"/>
</dbReference>
<dbReference type="HOGENOM" id="CLU_1626291_0_0_9"/>
<dbReference type="AlphaFoldDB" id="K4LCY5"/>
<dbReference type="InterPro" id="IPR029044">
    <property type="entry name" value="Nucleotide-diphossugar_trans"/>
</dbReference>
<dbReference type="EMBL" id="CP003732">
    <property type="protein sequence ID" value="AFV10781.1"/>
    <property type="molecule type" value="Genomic_DNA"/>
</dbReference>
<accession>K4LCY5</accession>
<evidence type="ECO:0000313" key="3">
    <source>
        <dbReference type="Proteomes" id="UP000000467"/>
    </source>
</evidence>
<reference evidence="2 3" key="1">
    <citation type="journal article" date="2012" name="BMC Genomics">
        <title>Genome-guided analysis of physiological and morphological traits of the fermentative acetate oxidizer Thermacetogenium phaeum.</title>
        <authorList>
            <person name="Oehler D."/>
            <person name="Poehlein A."/>
            <person name="Leimbach A."/>
            <person name="Muller N."/>
            <person name="Daniel R."/>
            <person name="Gottschalk G."/>
            <person name="Schink B."/>
        </authorList>
    </citation>
    <scope>NUCLEOTIDE SEQUENCE [LARGE SCALE GENOMIC DNA]</scope>
    <source>
        <strain evidence="3">ATCC BAA-254 / DSM 26808 / PB</strain>
    </source>
</reference>
<dbReference type="OrthoDB" id="183314at2"/>
<dbReference type="eggNOG" id="COG1215">
    <property type="taxonomic scope" value="Bacteria"/>
</dbReference>
<proteinExistence type="predicted"/>
<keyword evidence="3" id="KW-1185">Reference proteome</keyword>
<dbReference type="Proteomes" id="UP000000467">
    <property type="component" value="Chromosome"/>
</dbReference>
<dbReference type="GO" id="GO:0004582">
    <property type="term" value="F:dolichyl-phosphate beta-D-mannosyltransferase activity"/>
    <property type="evidence" value="ECO:0007669"/>
    <property type="project" value="UniProtKB-EC"/>
</dbReference>
<evidence type="ECO:0000259" key="1">
    <source>
        <dbReference type="Pfam" id="PF00535"/>
    </source>
</evidence>
<dbReference type="STRING" id="1089553.Tph_c05430"/>
<feature type="domain" description="Glycosyltransferase 2-like" evidence="1">
    <location>
        <begin position="38"/>
        <end position="92"/>
    </location>
</feature>
<name>K4LCY5_THEPS</name>
<protein>
    <submittedName>
        <fullName evidence="2">Dolichyl-phosphate beta-D-mannosyltransferase</fullName>
        <ecNumber evidence="2">2.4.1.83</ecNumber>
    </submittedName>
</protein>
<dbReference type="Gene3D" id="3.90.550.10">
    <property type="entry name" value="Spore Coat Polysaccharide Biosynthesis Protein SpsA, Chain A"/>
    <property type="match status" value="1"/>
</dbReference>
<gene>
    <name evidence="2" type="ordered locus">Tph_c05430</name>
</gene>
<dbReference type="KEGG" id="tpz:Tph_c05430"/>
<keyword evidence="2" id="KW-0328">Glycosyltransferase</keyword>
<sequence>MTWVLVGVGLCAFVLFSLLFVACCYSPWFRFSTKPDVSVLLVVRDQAPIIEGLVKGLLSFFRTSPYAWELVVVDESSRDETLEILRRLLRKHSFTLIAAGAGEDPLQAGLSACRGGTAYYMRLTGKVELKAAVAVVRCLAAGGRLPECGVYHPCGVIPGTSVR</sequence>